<comment type="caution">
    <text evidence="1">The sequence shown here is derived from an EMBL/GenBank/DDBJ whole genome shotgun (WGS) entry which is preliminary data.</text>
</comment>
<sequence>LPFIYCDIVVIVLNACLPVDIPVATGHNAVMLGVEGGIMIANPPLPRIGPSVIDFL</sequence>
<reference evidence="1" key="1">
    <citation type="journal article" date="2014" name="Front. Microbiol.">
        <title>High frequency of phylogenetically diverse reductive dehalogenase-homologous genes in deep subseafloor sedimentary metagenomes.</title>
        <authorList>
            <person name="Kawai M."/>
            <person name="Futagami T."/>
            <person name="Toyoda A."/>
            <person name="Takaki Y."/>
            <person name="Nishi S."/>
            <person name="Hori S."/>
            <person name="Arai W."/>
            <person name="Tsubouchi T."/>
            <person name="Morono Y."/>
            <person name="Uchiyama I."/>
            <person name="Ito T."/>
            <person name="Fujiyama A."/>
            <person name="Inagaki F."/>
            <person name="Takami H."/>
        </authorList>
    </citation>
    <scope>NUCLEOTIDE SEQUENCE</scope>
    <source>
        <strain evidence="1">Expedition CK06-06</strain>
    </source>
</reference>
<evidence type="ECO:0000313" key="1">
    <source>
        <dbReference type="EMBL" id="GAI52180.1"/>
    </source>
</evidence>
<feature type="non-terminal residue" evidence="1">
    <location>
        <position position="1"/>
    </location>
</feature>
<name>X1QMG0_9ZZZZ</name>
<organism evidence="1">
    <name type="scientific">marine sediment metagenome</name>
    <dbReference type="NCBI Taxonomy" id="412755"/>
    <lineage>
        <taxon>unclassified sequences</taxon>
        <taxon>metagenomes</taxon>
        <taxon>ecological metagenomes</taxon>
    </lineage>
</organism>
<dbReference type="EMBL" id="BARV01038912">
    <property type="protein sequence ID" value="GAI52180.1"/>
    <property type="molecule type" value="Genomic_DNA"/>
</dbReference>
<gene>
    <name evidence="1" type="ORF">S06H3_59802</name>
</gene>
<protein>
    <submittedName>
        <fullName evidence="1">Uncharacterized protein</fullName>
    </submittedName>
</protein>
<dbReference type="AlphaFoldDB" id="X1QMG0"/>
<proteinExistence type="predicted"/>
<accession>X1QMG0</accession>